<keyword evidence="3 7" id="KW-0812">Transmembrane</keyword>
<dbReference type="InterPro" id="IPR002498">
    <property type="entry name" value="PInositol-4-P-4/5-kinase_core"/>
</dbReference>
<feature type="domain" description="PIPK" evidence="10">
    <location>
        <begin position="1"/>
        <end position="56"/>
    </location>
</feature>
<dbReference type="SUPFAM" id="SSF49562">
    <property type="entry name" value="C2 domain (Calcium/lipid-binding domain, CaLB)"/>
    <property type="match status" value="1"/>
</dbReference>
<keyword evidence="12" id="KW-1185">Reference proteome</keyword>
<dbReference type="Proteomes" id="UP001178507">
    <property type="component" value="Unassembled WGS sequence"/>
</dbReference>
<organism evidence="11 12">
    <name type="scientific">Effrenium voratum</name>
    <dbReference type="NCBI Taxonomy" id="2562239"/>
    <lineage>
        <taxon>Eukaryota</taxon>
        <taxon>Sar</taxon>
        <taxon>Alveolata</taxon>
        <taxon>Dinophyceae</taxon>
        <taxon>Suessiales</taxon>
        <taxon>Symbiodiniaceae</taxon>
        <taxon>Effrenium</taxon>
    </lineage>
</organism>
<dbReference type="InterPro" id="IPR036259">
    <property type="entry name" value="MFS_trans_sf"/>
</dbReference>
<dbReference type="InterPro" id="IPR050189">
    <property type="entry name" value="MFS_Efflux_Transporters"/>
</dbReference>
<keyword evidence="2" id="KW-1003">Cell membrane</keyword>
<evidence type="ECO:0000256" key="1">
    <source>
        <dbReference type="ARBA" id="ARBA00004651"/>
    </source>
</evidence>
<evidence type="ECO:0000256" key="4">
    <source>
        <dbReference type="ARBA" id="ARBA00022989"/>
    </source>
</evidence>
<dbReference type="PROSITE" id="PS50850">
    <property type="entry name" value="MFS"/>
    <property type="match status" value="1"/>
</dbReference>
<keyword evidence="6" id="KW-0418">Kinase</keyword>
<dbReference type="AlphaFoldDB" id="A0AA36MMZ4"/>
<reference evidence="11" key="1">
    <citation type="submission" date="2023-08" db="EMBL/GenBank/DDBJ databases">
        <authorList>
            <person name="Chen Y."/>
            <person name="Shah S."/>
            <person name="Dougan E. K."/>
            <person name="Thang M."/>
            <person name="Chan C."/>
        </authorList>
    </citation>
    <scope>NUCLEOTIDE SEQUENCE</scope>
</reference>
<protein>
    <submittedName>
        <fullName evidence="11">Uncharacterized protein</fullName>
    </submittedName>
</protein>
<accession>A0AA36MMZ4</accession>
<evidence type="ECO:0000256" key="2">
    <source>
        <dbReference type="ARBA" id="ARBA00022475"/>
    </source>
</evidence>
<keyword evidence="4 7" id="KW-1133">Transmembrane helix</keyword>
<dbReference type="InterPro" id="IPR000008">
    <property type="entry name" value="C2_dom"/>
</dbReference>
<feature type="domain" description="Major facilitator superfamily (MFS) profile" evidence="9">
    <location>
        <begin position="326"/>
        <end position="516"/>
    </location>
</feature>
<feature type="transmembrane region" description="Helical" evidence="7">
    <location>
        <begin position="480"/>
        <end position="500"/>
    </location>
</feature>
<dbReference type="Gene3D" id="2.60.40.150">
    <property type="entry name" value="C2 domain"/>
    <property type="match status" value="1"/>
</dbReference>
<evidence type="ECO:0000259" key="8">
    <source>
        <dbReference type="PROSITE" id="PS50004"/>
    </source>
</evidence>
<evidence type="ECO:0000256" key="5">
    <source>
        <dbReference type="ARBA" id="ARBA00023136"/>
    </source>
</evidence>
<dbReference type="PROSITE" id="PS50004">
    <property type="entry name" value="C2"/>
    <property type="match status" value="1"/>
</dbReference>
<dbReference type="CDD" id="cd00030">
    <property type="entry name" value="C2"/>
    <property type="match status" value="1"/>
</dbReference>
<dbReference type="GO" id="GO:0005886">
    <property type="term" value="C:plasma membrane"/>
    <property type="evidence" value="ECO:0007669"/>
    <property type="project" value="UniProtKB-SubCell"/>
</dbReference>
<evidence type="ECO:0000259" key="10">
    <source>
        <dbReference type="PROSITE" id="PS51455"/>
    </source>
</evidence>
<proteinExistence type="predicted"/>
<dbReference type="Pfam" id="PF00168">
    <property type="entry name" value="C2"/>
    <property type="match status" value="1"/>
</dbReference>
<dbReference type="InterPro" id="IPR027483">
    <property type="entry name" value="PInositol-4-P-4/5-kinase_C_sf"/>
</dbReference>
<dbReference type="InterPro" id="IPR035892">
    <property type="entry name" value="C2_domain_sf"/>
</dbReference>
<feature type="transmembrane region" description="Helical" evidence="7">
    <location>
        <begin position="455"/>
        <end position="474"/>
    </location>
</feature>
<evidence type="ECO:0000256" key="7">
    <source>
        <dbReference type="SAM" id="Phobius"/>
    </source>
</evidence>
<dbReference type="InterPro" id="IPR020846">
    <property type="entry name" value="MFS_dom"/>
</dbReference>
<keyword evidence="6" id="KW-0067">ATP-binding</keyword>
<name>A0AA36MMZ4_9DINO</name>
<gene>
    <name evidence="11" type="ORF">EVOR1521_LOCUS3316</name>
</gene>
<evidence type="ECO:0000313" key="11">
    <source>
        <dbReference type="EMBL" id="CAJ1373528.1"/>
    </source>
</evidence>
<feature type="transmembrane region" description="Helical" evidence="7">
    <location>
        <begin position="365"/>
        <end position="389"/>
    </location>
</feature>
<comment type="caution">
    <text evidence="11">The sequence shown here is derived from an EMBL/GenBank/DDBJ whole genome shotgun (WGS) entry which is preliminary data.</text>
</comment>
<evidence type="ECO:0000313" key="12">
    <source>
        <dbReference type="Proteomes" id="UP001178507"/>
    </source>
</evidence>
<dbReference type="SUPFAM" id="SSF103473">
    <property type="entry name" value="MFS general substrate transporter"/>
    <property type="match status" value="1"/>
</dbReference>
<feature type="transmembrane region" description="Helical" evidence="7">
    <location>
        <begin position="420"/>
        <end position="443"/>
    </location>
</feature>
<dbReference type="SUPFAM" id="SSF117839">
    <property type="entry name" value="WWE domain"/>
    <property type="match status" value="1"/>
</dbReference>
<evidence type="ECO:0000259" key="9">
    <source>
        <dbReference type="PROSITE" id="PS50850"/>
    </source>
</evidence>
<dbReference type="Pfam" id="PF02825">
    <property type="entry name" value="WWE"/>
    <property type="match status" value="1"/>
</dbReference>
<dbReference type="GO" id="GO:0005524">
    <property type="term" value="F:ATP binding"/>
    <property type="evidence" value="ECO:0007669"/>
    <property type="project" value="UniProtKB-UniRule"/>
</dbReference>
<dbReference type="Gene3D" id="3.30.810.10">
    <property type="entry name" value="2-Layer Sandwich"/>
    <property type="match status" value="1"/>
</dbReference>
<dbReference type="GO" id="GO:0052742">
    <property type="term" value="F:phosphatidylinositol kinase activity"/>
    <property type="evidence" value="ECO:0007669"/>
    <property type="project" value="InterPro"/>
</dbReference>
<keyword evidence="5 7" id="KW-0472">Membrane</keyword>
<dbReference type="SMART" id="SM00239">
    <property type="entry name" value="C2"/>
    <property type="match status" value="1"/>
</dbReference>
<dbReference type="PANTHER" id="PTHR43124:SF3">
    <property type="entry name" value="CHLORAMPHENICOL EFFLUX PUMP RV0191"/>
    <property type="match status" value="1"/>
</dbReference>
<feature type="domain" description="C2" evidence="8">
    <location>
        <begin position="53"/>
        <end position="176"/>
    </location>
</feature>
<keyword evidence="6" id="KW-0808">Transferase</keyword>
<dbReference type="Gene3D" id="1.20.1250.20">
    <property type="entry name" value="MFS general substrate transporter like domains"/>
    <property type="match status" value="1"/>
</dbReference>
<keyword evidence="6" id="KW-0547">Nucleotide-binding</keyword>
<dbReference type="Gene3D" id="3.30.720.50">
    <property type="match status" value="1"/>
</dbReference>
<dbReference type="InterPro" id="IPR004170">
    <property type="entry name" value="WWE_dom"/>
</dbReference>
<evidence type="ECO:0000256" key="3">
    <source>
        <dbReference type="ARBA" id="ARBA00022692"/>
    </source>
</evidence>
<dbReference type="PANTHER" id="PTHR43124">
    <property type="entry name" value="PURINE EFFLUX PUMP PBUE"/>
    <property type="match status" value="1"/>
</dbReference>
<dbReference type="GO" id="GO:0046488">
    <property type="term" value="P:phosphatidylinositol metabolic process"/>
    <property type="evidence" value="ECO:0007669"/>
    <property type="project" value="UniProtKB-UniRule"/>
</dbReference>
<sequence>MAEVYFVGLIDFLIHFGLKKQAEHLLRAAQGHGDDTSCVDPTDYAARQAKFLRSSVFRAPVALEDDWGTAGRLRVEVLGARNLRNADVVGASDPYVRVSVGLQRAQTPAIQDELNPTWNCSLTLPLNKHHFYDELEFTVWDLDSVRVAQGSDDYLGILKVPMAKVWHGDLELKQKLEETPTGELHVKARLDRDPGPSAGYAPAGSAGYAPAANAPARAGAARWEFAVRHGFEGFDPRCQQTLEECYQRFLAGGASAVQVTSGRAQVTVDFRAMTQSRGRPAMGSNWGPLATGHQLKDVLGEESSSNLGCCGALCAFLGAEARAHRQMVPVALAQLLLLADQPLLPANLSAVAKDFGFDDQQRDELLGGVVAVVFFTSGALSSLTAGYLADLVRRTTMISTCTLLGAAGSFSNAWVSTFAALLVCRACVGAAFGGLIPASYAIIGDLYPPEERPHAIAVLLLISGLGLSLGQALANCGWRFAFGLVGSLGLCLGLALLLLMQAPGENVAQWLALTEL</sequence>
<evidence type="ECO:0000256" key="6">
    <source>
        <dbReference type="PROSITE-ProRule" id="PRU00781"/>
    </source>
</evidence>
<dbReference type="SUPFAM" id="SSF56104">
    <property type="entry name" value="SAICAR synthase-like"/>
    <property type="match status" value="1"/>
</dbReference>
<dbReference type="Pfam" id="PF01504">
    <property type="entry name" value="PIP5K"/>
    <property type="match status" value="1"/>
</dbReference>
<dbReference type="InterPro" id="IPR011701">
    <property type="entry name" value="MFS"/>
</dbReference>
<dbReference type="InterPro" id="IPR037197">
    <property type="entry name" value="WWE_dom_sf"/>
</dbReference>
<comment type="subcellular location">
    <subcellularLocation>
        <location evidence="1">Cell membrane</location>
        <topology evidence="1">Multi-pass membrane protein</topology>
    </subcellularLocation>
</comment>
<dbReference type="PROSITE" id="PS51455">
    <property type="entry name" value="PIPK"/>
    <property type="match status" value="1"/>
</dbReference>
<dbReference type="Pfam" id="PF07690">
    <property type="entry name" value="MFS_1"/>
    <property type="match status" value="1"/>
</dbReference>
<dbReference type="GO" id="GO:0022857">
    <property type="term" value="F:transmembrane transporter activity"/>
    <property type="evidence" value="ECO:0007669"/>
    <property type="project" value="InterPro"/>
</dbReference>
<dbReference type="EMBL" id="CAUJNA010000202">
    <property type="protein sequence ID" value="CAJ1373528.1"/>
    <property type="molecule type" value="Genomic_DNA"/>
</dbReference>